<accession>A0A250I9N5</accession>
<dbReference type="AlphaFoldDB" id="A0A250I9N5"/>
<dbReference type="Proteomes" id="UP000217289">
    <property type="component" value="Chromosome"/>
</dbReference>
<organism evidence="1 2">
    <name type="scientific">Melittangium boletus DSM 14713</name>
    <dbReference type="NCBI Taxonomy" id="1294270"/>
    <lineage>
        <taxon>Bacteria</taxon>
        <taxon>Pseudomonadati</taxon>
        <taxon>Myxococcota</taxon>
        <taxon>Myxococcia</taxon>
        <taxon>Myxococcales</taxon>
        <taxon>Cystobacterineae</taxon>
        <taxon>Archangiaceae</taxon>
        <taxon>Melittangium</taxon>
    </lineage>
</organism>
<name>A0A250I9N5_9BACT</name>
<sequence>MFQIEVDGQHAIVDFILDGYIRVEEMQRFVAELRGATDSLMGRDIKIKADVRTFRPASPEAADMIRRVQEYGLRSGVVRVAELVESQVVALQLNHIARESHADRILRRFWQESSARQWLIHGDEDMGFHPGM</sequence>
<evidence type="ECO:0008006" key="3">
    <source>
        <dbReference type="Google" id="ProtNLM"/>
    </source>
</evidence>
<evidence type="ECO:0000313" key="1">
    <source>
        <dbReference type="EMBL" id="ATB27676.1"/>
    </source>
</evidence>
<gene>
    <name evidence="1" type="ORF">MEBOL_001120</name>
</gene>
<dbReference type="OrthoDB" id="5513923at2"/>
<keyword evidence="2" id="KW-1185">Reference proteome</keyword>
<dbReference type="RefSeq" id="WP_095976440.1">
    <property type="nucleotide sequence ID" value="NZ_CP022163.1"/>
</dbReference>
<protein>
    <recommendedName>
        <fullName evidence="3">STAS/SEC14 domain-containing protein</fullName>
    </recommendedName>
</protein>
<dbReference type="KEGG" id="mbd:MEBOL_001120"/>
<dbReference type="EMBL" id="CP022163">
    <property type="protein sequence ID" value="ATB27676.1"/>
    <property type="molecule type" value="Genomic_DNA"/>
</dbReference>
<proteinExistence type="predicted"/>
<evidence type="ECO:0000313" key="2">
    <source>
        <dbReference type="Proteomes" id="UP000217289"/>
    </source>
</evidence>
<reference evidence="1 2" key="1">
    <citation type="submission" date="2017-06" db="EMBL/GenBank/DDBJ databases">
        <authorList>
            <person name="Kim H.J."/>
            <person name="Triplett B.A."/>
        </authorList>
    </citation>
    <scope>NUCLEOTIDE SEQUENCE [LARGE SCALE GENOMIC DNA]</scope>
    <source>
        <strain evidence="1 2">DSM 14713</strain>
    </source>
</reference>